<dbReference type="AlphaFoldDB" id="A0A844G7D0"/>
<gene>
    <name evidence="2" type="ORF">FYJ85_17300</name>
</gene>
<keyword evidence="3" id="KW-1185">Reference proteome</keyword>
<protein>
    <recommendedName>
        <fullName evidence="1">ApeA N-terminal domain-containing protein</fullName>
    </recommendedName>
</protein>
<evidence type="ECO:0000313" key="3">
    <source>
        <dbReference type="Proteomes" id="UP000435649"/>
    </source>
</evidence>
<dbReference type="InterPro" id="IPR041223">
    <property type="entry name" value="ApeA_NTD"/>
</dbReference>
<evidence type="ECO:0000259" key="1">
    <source>
        <dbReference type="Pfam" id="PF18862"/>
    </source>
</evidence>
<reference evidence="2 3" key="1">
    <citation type="submission" date="2019-08" db="EMBL/GenBank/DDBJ databases">
        <title>In-depth cultivation of the pig gut microbiome towards novel bacterial diversity and tailored functional studies.</title>
        <authorList>
            <person name="Wylensek D."/>
            <person name="Hitch T.C.A."/>
            <person name="Clavel T."/>
        </authorList>
    </citation>
    <scope>NUCLEOTIDE SEQUENCE [LARGE SCALE GENOMIC DNA]</scope>
    <source>
        <strain evidence="2 3">BBE-744-WT-12</strain>
    </source>
</reference>
<dbReference type="Proteomes" id="UP000435649">
    <property type="component" value="Unassembled WGS sequence"/>
</dbReference>
<dbReference type="Pfam" id="PF18862">
    <property type="entry name" value="ApeA_NTD1"/>
    <property type="match status" value="1"/>
</dbReference>
<dbReference type="EMBL" id="VUNS01000023">
    <property type="protein sequence ID" value="MST98795.1"/>
    <property type="molecule type" value="Genomic_DNA"/>
</dbReference>
<sequence>MSITKYNSALGKATNGKIITVFDLKLCDWSSTGFDAKTTSTRFSFLCFIMGKSIFFKKENLRLKKLTFRITNLEEWVGDHPLTTNFSRRYKKSIGSFSFPPILRLFEDEFVIIQLSTTFNQKSDSCNLTASYYHNVEIKAKGNRKLPYWGDSNSFTYYKKRILDFFCLVTGKNTVVFQIVGLVSKKRILLDEQQKQVRDLKLAKTRHHVYNTVEIFHRRSIDRAWLTELHSREMLLSRNRIIIDIQSLFTKFFEKYDSFGFVLNDWIGMRNKSSFTNHALPELLYNLEGLHRNLYPEYDNEPEGYTEQITAIKSLLSVEQNNLLKNRLRYHFSFRQRLHDIIILRAFDVYPYLSRKNKDKIINDLQTCPNN</sequence>
<evidence type="ECO:0000313" key="2">
    <source>
        <dbReference type="EMBL" id="MST98795.1"/>
    </source>
</evidence>
<organism evidence="2 3">
    <name type="scientific">Victivallis lenta</name>
    <dbReference type="NCBI Taxonomy" id="2606640"/>
    <lineage>
        <taxon>Bacteria</taxon>
        <taxon>Pseudomonadati</taxon>
        <taxon>Lentisphaerota</taxon>
        <taxon>Lentisphaeria</taxon>
        <taxon>Victivallales</taxon>
        <taxon>Victivallaceae</taxon>
        <taxon>Victivallis</taxon>
    </lineage>
</organism>
<proteinExistence type="predicted"/>
<name>A0A844G7D0_9BACT</name>
<feature type="domain" description="ApeA N-terminal" evidence="1">
    <location>
        <begin position="4"/>
        <end position="250"/>
    </location>
</feature>
<accession>A0A844G7D0</accession>
<comment type="caution">
    <text evidence="2">The sequence shown here is derived from an EMBL/GenBank/DDBJ whole genome shotgun (WGS) entry which is preliminary data.</text>
</comment>